<dbReference type="SUPFAM" id="SSF46785">
    <property type="entry name" value="Winged helix' DNA-binding domain"/>
    <property type="match status" value="1"/>
</dbReference>
<dbReference type="InterPro" id="IPR036390">
    <property type="entry name" value="WH_DNA-bd_sf"/>
</dbReference>
<name>A0A9W5LGE3_9BACI</name>
<accession>A0A9W5LGE3</accession>
<dbReference type="InterPro" id="IPR036388">
    <property type="entry name" value="WH-like_DNA-bd_sf"/>
</dbReference>
<dbReference type="AlphaFoldDB" id="A0A9W5LGE3"/>
<keyword evidence="2" id="KW-1185">Reference proteome</keyword>
<dbReference type="EMBL" id="AMXN01000006">
    <property type="protein sequence ID" value="ELS60268.1"/>
    <property type="molecule type" value="Genomic_DNA"/>
</dbReference>
<proteinExistence type="predicted"/>
<protein>
    <submittedName>
        <fullName evidence="1">Transcriptional regulator, MarR family protein</fullName>
    </submittedName>
</protein>
<reference evidence="1 2" key="1">
    <citation type="journal article" date="2014" name="Syst. Appl. Microbiol.">
        <title>Genomic insights into the taxonomic status of the three subspecies of Bacillus subtilis.</title>
        <authorList>
            <person name="Yi H."/>
            <person name="Chun J."/>
            <person name="Cha C.J."/>
        </authorList>
    </citation>
    <scope>NUCLEOTIDE SEQUENCE [LARGE SCALE GENOMIC DNA]</scope>
    <source>
        <strain evidence="1 2">KCTC 13429</strain>
    </source>
</reference>
<evidence type="ECO:0000313" key="2">
    <source>
        <dbReference type="Proteomes" id="UP000011182"/>
    </source>
</evidence>
<sequence length="51" mass="6222">MRIYLTDKGKELEEPVRIKWNEHQEKLLQSISAEERLILRDLIKRMEKNLS</sequence>
<dbReference type="Proteomes" id="UP000011182">
    <property type="component" value="Unassembled WGS sequence"/>
</dbReference>
<dbReference type="Gene3D" id="1.10.10.10">
    <property type="entry name" value="Winged helix-like DNA-binding domain superfamily/Winged helix DNA-binding domain"/>
    <property type="match status" value="1"/>
</dbReference>
<organism evidence="1 2">
    <name type="scientific">Bacillus inaquosorum KCTC 13429</name>
    <dbReference type="NCBI Taxonomy" id="1236548"/>
    <lineage>
        <taxon>Bacteria</taxon>
        <taxon>Bacillati</taxon>
        <taxon>Bacillota</taxon>
        <taxon>Bacilli</taxon>
        <taxon>Bacillales</taxon>
        <taxon>Bacillaceae</taxon>
        <taxon>Bacillus</taxon>
    </lineage>
</organism>
<comment type="caution">
    <text evidence="1">The sequence shown here is derived from an EMBL/GenBank/DDBJ whole genome shotgun (WGS) entry which is preliminary data.</text>
</comment>
<gene>
    <name evidence="1" type="ORF">BSI_32660</name>
</gene>
<evidence type="ECO:0000313" key="1">
    <source>
        <dbReference type="EMBL" id="ELS60268.1"/>
    </source>
</evidence>